<dbReference type="AlphaFoldDB" id="A0AAV3Y9Q6"/>
<sequence length="856" mass="94031">MVKFKRRRRRRRQTLKNKRRKSYKNHFIYNFNSYRIRQVYSNLVPTPTLANKLEAFHPQGLGQSLGHPSSWNPGHRYRETPAPIPSPAHLLSTPYYDQVAPPRLPLSSNYPMPTGHPLNVTSQHHYNALAYQNLYSQFYNSLQHGHRLDVPAPPSLMSQSVAISNMPPYPNISNSPNTDAICPPVRFLTNGRQSLNDIKTEVIDHSNPSTSTLDSNRYSLEVKTESCSPSASPLPPQIPEESDMSHLDVPPPTVQVDVVGIDEDGLEPIEESQSSVQKGTLPSHHVNTAANIDSGIVSDLSSNTTGPHQTMRSDTVSPPAAATADTEQFKTPDVTPNDSACFVTPSQHPPGKELFPGPVGASTPMEDENLWRPWNSSASNVKYDRDHELPSAATSQSNDVHRIHLSSRQNLKRSYPDSYLNSYRCVPVHSETHQFLSPVLPPVSSRYPKHRRRDCSPSSHFQSPSNSFSIAAMLSKDHPAESATRTARSLPVASSIQSVHTNSLHAPSSSTLSALPVPLAVPQPCTNPQPYGHSLSHSFTVPPPGDSVNNLAHTSSHPIQPIPLSLNERLAYGHMQPEQFYRPPQLLPPFAPNGIMTPQDAIAATFKSEVVPNATQPYQLPGYLPNQPAVLSSFVAETSAPSAPEIPSPTETEALDLSEGTRSRSAPEPPLPSPQNPTSSSAEDEVAPAHPSTSHDPQSSSPPTLTQMNPVRVQPASIQPIPGVVLSVPPPGARPASAFVHTKRLVPKSVLLAAKRRQARAEEGQAKKRDRPPQFGEGEIEVLDVRFFDSPEKSRFCNENGEFVVPKVPDSRDDQDELRDALCRLYAESNLPKVPPALVYNVHALAYYPFMQHLFH</sequence>
<proteinExistence type="predicted"/>
<evidence type="ECO:0000313" key="2">
    <source>
        <dbReference type="EMBL" id="GFN83990.1"/>
    </source>
</evidence>
<feature type="region of interest" description="Disordered" evidence="1">
    <location>
        <begin position="526"/>
        <end position="556"/>
    </location>
</feature>
<keyword evidence="3" id="KW-1185">Reference proteome</keyword>
<accession>A0AAV3Y9Q6</accession>
<feature type="compositionally biased region" description="Polar residues" evidence="1">
    <location>
        <begin position="528"/>
        <end position="539"/>
    </location>
</feature>
<comment type="caution">
    <text evidence="2">The sequence shown here is derived from an EMBL/GenBank/DDBJ whole genome shotgun (WGS) entry which is preliminary data.</text>
</comment>
<protein>
    <submittedName>
        <fullName evidence="2">Uncharacterized protein</fullName>
    </submittedName>
</protein>
<evidence type="ECO:0000313" key="3">
    <source>
        <dbReference type="Proteomes" id="UP000735302"/>
    </source>
</evidence>
<dbReference type="EMBL" id="BLXT01001274">
    <property type="protein sequence ID" value="GFN83990.1"/>
    <property type="molecule type" value="Genomic_DNA"/>
</dbReference>
<gene>
    <name evidence="2" type="ORF">PoB_001049600</name>
</gene>
<feature type="region of interest" description="Disordered" evidence="1">
    <location>
        <begin position="756"/>
        <end position="776"/>
    </location>
</feature>
<feature type="compositionally biased region" description="Polar residues" evidence="1">
    <location>
        <begin position="301"/>
        <end position="316"/>
    </location>
</feature>
<feature type="region of interest" description="Disordered" evidence="1">
    <location>
        <begin position="1"/>
        <end position="21"/>
    </location>
</feature>
<evidence type="ECO:0000256" key="1">
    <source>
        <dbReference type="SAM" id="MobiDB-lite"/>
    </source>
</evidence>
<feature type="compositionally biased region" description="Polar residues" evidence="1">
    <location>
        <begin position="691"/>
        <end position="708"/>
    </location>
</feature>
<feature type="region of interest" description="Disordered" evidence="1">
    <location>
        <begin position="640"/>
        <end position="708"/>
    </location>
</feature>
<organism evidence="2 3">
    <name type="scientific">Plakobranchus ocellatus</name>
    <dbReference type="NCBI Taxonomy" id="259542"/>
    <lineage>
        <taxon>Eukaryota</taxon>
        <taxon>Metazoa</taxon>
        <taxon>Spiralia</taxon>
        <taxon>Lophotrochozoa</taxon>
        <taxon>Mollusca</taxon>
        <taxon>Gastropoda</taxon>
        <taxon>Heterobranchia</taxon>
        <taxon>Euthyneura</taxon>
        <taxon>Panpulmonata</taxon>
        <taxon>Sacoglossa</taxon>
        <taxon>Placobranchoidea</taxon>
        <taxon>Plakobranchidae</taxon>
        <taxon>Plakobranchus</taxon>
    </lineage>
</organism>
<feature type="compositionally biased region" description="Polar residues" evidence="1">
    <location>
        <begin position="547"/>
        <end position="556"/>
    </location>
</feature>
<reference evidence="2 3" key="1">
    <citation type="journal article" date="2021" name="Elife">
        <title>Chloroplast acquisition without the gene transfer in kleptoplastic sea slugs, Plakobranchus ocellatus.</title>
        <authorList>
            <person name="Maeda T."/>
            <person name="Takahashi S."/>
            <person name="Yoshida T."/>
            <person name="Shimamura S."/>
            <person name="Takaki Y."/>
            <person name="Nagai Y."/>
            <person name="Toyoda A."/>
            <person name="Suzuki Y."/>
            <person name="Arimoto A."/>
            <person name="Ishii H."/>
            <person name="Satoh N."/>
            <person name="Nishiyama T."/>
            <person name="Hasebe M."/>
            <person name="Maruyama T."/>
            <person name="Minagawa J."/>
            <person name="Obokata J."/>
            <person name="Shigenobu S."/>
        </authorList>
    </citation>
    <scope>NUCLEOTIDE SEQUENCE [LARGE SCALE GENOMIC DNA]</scope>
</reference>
<feature type="region of interest" description="Disordered" evidence="1">
    <location>
        <begin position="301"/>
        <end position="340"/>
    </location>
</feature>
<feature type="non-terminal residue" evidence="2">
    <location>
        <position position="856"/>
    </location>
</feature>
<feature type="region of interest" description="Disordered" evidence="1">
    <location>
        <begin position="444"/>
        <end position="464"/>
    </location>
</feature>
<name>A0AAV3Y9Q6_9GAST</name>
<feature type="region of interest" description="Disordered" evidence="1">
    <location>
        <begin position="221"/>
        <end position="243"/>
    </location>
</feature>
<dbReference type="Proteomes" id="UP000735302">
    <property type="component" value="Unassembled WGS sequence"/>
</dbReference>